<dbReference type="InterPro" id="IPR005837">
    <property type="entry name" value="FliP"/>
</dbReference>
<dbReference type="PANTHER" id="PTHR30587">
    <property type="entry name" value="FLAGELLAR BIOSYNTHETIC PROTEIN FLIP"/>
    <property type="match status" value="1"/>
</dbReference>
<dbReference type="STRING" id="551987.SAMN05192549_105181"/>
<feature type="transmembrane region" description="Helical" evidence="12">
    <location>
        <begin position="227"/>
        <end position="248"/>
    </location>
</feature>
<feature type="signal peptide" evidence="13">
    <location>
        <begin position="1"/>
        <end position="29"/>
    </location>
</feature>
<keyword evidence="14" id="KW-0282">Flagellum</keyword>
<evidence type="ECO:0000256" key="8">
    <source>
        <dbReference type="ARBA" id="ARBA00022989"/>
    </source>
</evidence>
<comment type="subcellular location">
    <subcellularLocation>
        <location evidence="12">Cell membrane</location>
        <topology evidence="12">Multi-pass membrane protein</topology>
    </subcellularLocation>
    <subcellularLocation>
        <location evidence="12">Bacterial flagellum basal body</location>
    </subcellularLocation>
</comment>
<dbReference type="RefSeq" id="WP_229255692.1">
    <property type="nucleotide sequence ID" value="NZ_FRCX01000005.1"/>
</dbReference>
<protein>
    <recommendedName>
        <fullName evidence="2 12">Flagellar biosynthetic protein FliP</fullName>
    </recommendedName>
</protein>
<keyword evidence="5 12" id="KW-0812">Transmembrane</keyword>
<dbReference type="Pfam" id="PF00813">
    <property type="entry name" value="FliP"/>
    <property type="match status" value="1"/>
</dbReference>
<dbReference type="Proteomes" id="UP000184339">
    <property type="component" value="Unassembled WGS sequence"/>
</dbReference>
<comment type="similarity">
    <text evidence="1 12">Belongs to the FliP/MopC/SpaP family.</text>
</comment>
<evidence type="ECO:0000256" key="10">
    <source>
        <dbReference type="ARBA" id="ARBA00023143"/>
    </source>
</evidence>
<dbReference type="NCBIfam" id="NF009438">
    <property type="entry name" value="PRK12797.1"/>
    <property type="match status" value="1"/>
</dbReference>
<evidence type="ECO:0000256" key="7">
    <source>
        <dbReference type="ARBA" id="ARBA00022927"/>
    </source>
</evidence>
<keyword evidence="10" id="KW-0975">Bacterial flagellum</keyword>
<keyword evidence="7 12" id="KW-0653">Protein transport</keyword>
<keyword evidence="11 12" id="KW-1006">Bacterial flagellum protein export</keyword>
<dbReference type="PROSITE" id="PS01061">
    <property type="entry name" value="FLIP_2"/>
    <property type="match status" value="1"/>
</dbReference>
<keyword evidence="4 12" id="KW-1003">Cell membrane</keyword>
<dbReference type="GO" id="GO:0044781">
    <property type="term" value="P:bacterial-type flagellum organization"/>
    <property type="evidence" value="ECO:0007669"/>
    <property type="project" value="UniProtKB-UniRule"/>
</dbReference>
<feature type="transmembrane region" description="Helical" evidence="12">
    <location>
        <begin position="94"/>
        <end position="113"/>
    </location>
</feature>
<keyword evidence="6 12" id="KW-1005">Bacterial flagellum biogenesis</keyword>
<evidence type="ECO:0000256" key="4">
    <source>
        <dbReference type="ARBA" id="ARBA00022475"/>
    </source>
</evidence>
<dbReference type="PRINTS" id="PR00951">
    <property type="entry name" value="FLGBIOSNFLIP"/>
</dbReference>
<feature type="transmembrane region" description="Helical" evidence="12">
    <location>
        <begin position="53"/>
        <end position="82"/>
    </location>
</feature>
<keyword evidence="14" id="KW-0966">Cell projection</keyword>
<dbReference type="GO" id="GO:0005886">
    <property type="term" value="C:plasma membrane"/>
    <property type="evidence" value="ECO:0007669"/>
    <property type="project" value="UniProtKB-SubCell"/>
</dbReference>
<dbReference type="NCBIfam" id="TIGR01103">
    <property type="entry name" value="fliP"/>
    <property type="match status" value="1"/>
</dbReference>
<gene>
    <name evidence="12" type="primary">fliP</name>
    <name evidence="14" type="ORF">SAMN05192549_105181</name>
</gene>
<dbReference type="PRINTS" id="PR01302">
    <property type="entry name" value="TYPE3IMPPROT"/>
</dbReference>
<dbReference type="InterPro" id="IPR005838">
    <property type="entry name" value="T3SS_IM_P"/>
</dbReference>
<evidence type="ECO:0000256" key="6">
    <source>
        <dbReference type="ARBA" id="ARBA00022795"/>
    </source>
</evidence>
<keyword evidence="9 12" id="KW-0472">Membrane</keyword>
<evidence type="ECO:0000256" key="1">
    <source>
        <dbReference type="ARBA" id="ARBA00006257"/>
    </source>
</evidence>
<dbReference type="PROSITE" id="PS01060">
    <property type="entry name" value="FLIP_1"/>
    <property type="match status" value="1"/>
</dbReference>
<evidence type="ECO:0000313" key="14">
    <source>
        <dbReference type="EMBL" id="SHN17865.1"/>
    </source>
</evidence>
<dbReference type="GO" id="GO:0009425">
    <property type="term" value="C:bacterial-type flagellum basal body"/>
    <property type="evidence" value="ECO:0007669"/>
    <property type="project" value="UniProtKB-SubCell"/>
</dbReference>
<name>A0A1M7PKX9_9BURK</name>
<keyword evidence="15" id="KW-1185">Reference proteome</keyword>
<organism evidence="14 15">
    <name type="scientific">Duganella sacchari</name>
    <dbReference type="NCBI Taxonomy" id="551987"/>
    <lineage>
        <taxon>Bacteria</taxon>
        <taxon>Pseudomonadati</taxon>
        <taxon>Pseudomonadota</taxon>
        <taxon>Betaproteobacteria</taxon>
        <taxon>Burkholderiales</taxon>
        <taxon>Oxalobacteraceae</taxon>
        <taxon>Telluria group</taxon>
        <taxon>Duganella</taxon>
    </lineage>
</organism>
<evidence type="ECO:0000256" key="13">
    <source>
        <dbReference type="SAM" id="SignalP"/>
    </source>
</evidence>
<evidence type="ECO:0000313" key="15">
    <source>
        <dbReference type="Proteomes" id="UP000184339"/>
    </source>
</evidence>
<feature type="transmembrane region" description="Helical" evidence="12">
    <location>
        <begin position="193"/>
        <end position="215"/>
    </location>
</feature>
<proteinExistence type="inferred from homology"/>
<evidence type="ECO:0000256" key="11">
    <source>
        <dbReference type="ARBA" id="ARBA00023225"/>
    </source>
</evidence>
<feature type="chain" id="PRO_5013314625" description="Flagellar biosynthetic protein FliP" evidence="13">
    <location>
        <begin position="30"/>
        <end position="252"/>
    </location>
</feature>
<keyword evidence="3 12" id="KW-0813">Transport</keyword>
<dbReference type="AlphaFoldDB" id="A0A1M7PKX9"/>
<dbReference type="GO" id="GO:0009306">
    <property type="term" value="P:protein secretion"/>
    <property type="evidence" value="ECO:0007669"/>
    <property type="project" value="UniProtKB-UniRule"/>
</dbReference>
<accession>A0A1M7PKX9</accession>
<dbReference type="PANTHER" id="PTHR30587:SF0">
    <property type="entry name" value="FLAGELLAR BIOSYNTHETIC PROTEIN FLIP"/>
    <property type="match status" value="1"/>
</dbReference>
<evidence type="ECO:0000256" key="9">
    <source>
        <dbReference type="ARBA" id="ARBA00023136"/>
    </source>
</evidence>
<keyword evidence="13" id="KW-0732">Signal</keyword>
<reference evidence="15" key="1">
    <citation type="submission" date="2016-11" db="EMBL/GenBank/DDBJ databases">
        <authorList>
            <person name="Varghese N."/>
            <person name="Submissions S."/>
        </authorList>
    </citation>
    <scope>NUCLEOTIDE SEQUENCE [LARGE SCALE GENOMIC DNA]</scope>
    <source>
        <strain evidence="15">Sac-22</strain>
    </source>
</reference>
<keyword evidence="8 12" id="KW-1133">Transmembrane helix</keyword>
<evidence type="ECO:0000256" key="3">
    <source>
        <dbReference type="ARBA" id="ARBA00022448"/>
    </source>
</evidence>
<comment type="function">
    <text evidence="12">Plays a role in the flagellum-specific transport system.</text>
</comment>
<dbReference type="EMBL" id="FRCX01000005">
    <property type="protein sequence ID" value="SHN17865.1"/>
    <property type="molecule type" value="Genomic_DNA"/>
</dbReference>
<evidence type="ECO:0000256" key="2">
    <source>
        <dbReference type="ARBA" id="ARBA00021714"/>
    </source>
</evidence>
<sequence>MSKAFSLPAAMAAVMVLAAGLVLPVAAVAAEGAETATAALSALGGTSQAIRIVLGLTLLAVLPALLVCLTSFLRIIIVLSMLRHAIGMAETPPNTVLIGLALFLTLFTMSPVLEKVNRDALQPFMTGRTTVEQVLDQGSAPLRDFMARQTRESDIALMIELAKAPVPRTMDEVSNLQLIPAYMLSELRAGFQIGFVIFLPFLLIDLIVSSILMALGMMMMPPTTIALPLKILVFILIDGWTLVLKAVIGSFH</sequence>
<evidence type="ECO:0000256" key="12">
    <source>
        <dbReference type="RuleBase" id="RU362069"/>
    </source>
</evidence>
<evidence type="ECO:0000256" key="5">
    <source>
        <dbReference type="ARBA" id="ARBA00022692"/>
    </source>
</evidence>
<keyword evidence="14" id="KW-0969">Cilium</keyword>